<accession>A0A1I4H9Z3</accession>
<dbReference type="InterPro" id="IPR002477">
    <property type="entry name" value="Peptidoglycan-bd-like"/>
</dbReference>
<feature type="region of interest" description="Disordered" evidence="1">
    <location>
        <begin position="523"/>
        <end position="542"/>
    </location>
</feature>
<dbReference type="SUPFAM" id="SSF47090">
    <property type="entry name" value="PGBD-like"/>
    <property type="match status" value="1"/>
</dbReference>
<dbReference type="InterPro" id="IPR036365">
    <property type="entry name" value="PGBD-like_sf"/>
</dbReference>
<evidence type="ECO:0000313" key="4">
    <source>
        <dbReference type="EMBL" id="SFL38493.1"/>
    </source>
</evidence>
<gene>
    <name evidence="4" type="ORF">SAMN04488036_11192</name>
</gene>
<dbReference type="OrthoDB" id="7444491at2"/>
<evidence type="ECO:0000313" key="5">
    <source>
        <dbReference type="Proteomes" id="UP000198851"/>
    </source>
</evidence>
<dbReference type="AlphaFoldDB" id="A0A1I4H9Z3"/>
<dbReference type="EMBL" id="FOSZ01000011">
    <property type="protein sequence ID" value="SFL38493.1"/>
    <property type="molecule type" value="Genomic_DNA"/>
</dbReference>
<name>A0A1I4H9Z3_9RHOB</name>
<reference evidence="5" key="1">
    <citation type="submission" date="2016-10" db="EMBL/GenBank/DDBJ databases">
        <authorList>
            <person name="Varghese N."/>
            <person name="Submissions S."/>
        </authorList>
    </citation>
    <scope>NUCLEOTIDE SEQUENCE [LARGE SCALE GENOMIC DNA]</scope>
    <source>
        <strain evidence="5">DSM 28453</strain>
    </source>
</reference>
<organism evidence="4 5">
    <name type="scientific">Shimia haliotis</name>
    <dbReference type="NCBI Taxonomy" id="1280847"/>
    <lineage>
        <taxon>Bacteria</taxon>
        <taxon>Pseudomonadati</taxon>
        <taxon>Pseudomonadota</taxon>
        <taxon>Alphaproteobacteria</taxon>
        <taxon>Rhodobacterales</taxon>
        <taxon>Roseobacteraceae</taxon>
    </lineage>
</organism>
<dbReference type="Pfam" id="PF01471">
    <property type="entry name" value="PG_binding_1"/>
    <property type="match status" value="1"/>
</dbReference>
<protein>
    <submittedName>
        <fullName evidence="4">Putative peptidoglycan binding domain-containing protein</fullName>
    </submittedName>
</protein>
<evidence type="ECO:0000256" key="2">
    <source>
        <dbReference type="SAM" id="SignalP"/>
    </source>
</evidence>
<evidence type="ECO:0000259" key="3">
    <source>
        <dbReference type="Pfam" id="PF01471"/>
    </source>
</evidence>
<sequence length="542" mass="56776">MFRKSTKMALAAAVAVTMGPTTVAASDIGAAIVGGIIGGALVGNAKKSKTRSSSNYSAARAQNRETQTSLNYFGFNAGTPDGVMGQRSRSAIIQYQTYVGFPATGKLSPYERDFLVSSYNRAQVGGPQVVKAMQTHQHGVRSLLTVWYDESTGVRTAGSGYTGMPDIVGQAIDEVAESSDPSGEQLLQRSGFIQLVDLNGDGKNDYILDTSLAGSSFWCNANDCTVMVFTSAPQGYNRSDFLTHNATPASFSCHMNVCRLSEPQMAVVQQPAAPAQPTPTVPVTQTPVQQAPTTTMVSAQEGAQPLGGITVFETATPAPQQSSLASRCSKVALLTSSNGGFVTAANLADAEFAMNEQFCLARTYSIGTGENLVSSLNGVTNTQVDSQCDAFGPALAPYLPKLSSMEAPAVAKEVQRFVLESSMSMEQLSTTAKICLFSGYRRDNMDVALGAALLMVGLGQKPYAELVGHHLAFGYGVGEQPEKAAAWYDMAVSALEGGAEPVFAPGQPERAALLRAAMTLESGGAAEPQPASAALPTFNLGD</sequence>
<dbReference type="Proteomes" id="UP000198851">
    <property type="component" value="Unassembled WGS sequence"/>
</dbReference>
<keyword evidence="2" id="KW-0732">Signal</keyword>
<dbReference type="Gene3D" id="1.10.101.10">
    <property type="entry name" value="PGBD-like superfamily/PGBD"/>
    <property type="match status" value="1"/>
</dbReference>
<keyword evidence="5" id="KW-1185">Reference proteome</keyword>
<evidence type="ECO:0000256" key="1">
    <source>
        <dbReference type="SAM" id="MobiDB-lite"/>
    </source>
</evidence>
<dbReference type="STRING" id="1280847.SAMN04488036_11192"/>
<dbReference type="RefSeq" id="WP_093325960.1">
    <property type="nucleotide sequence ID" value="NZ_FOSZ01000011.1"/>
</dbReference>
<dbReference type="InterPro" id="IPR036366">
    <property type="entry name" value="PGBDSf"/>
</dbReference>
<feature type="domain" description="Peptidoglycan binding-like" evidence="3">
    <location>
        <begin position="64"/>
        <end position="109"/>
    </location>
</feature>
<feature type="chain" id="PRO_5011687684" evidence="2">
    <location>
        <begin position="26"/>
        <end position="542"/>
    </location>
</feature>
<proteinExistence type="predicted"/>
<feature type="signal peptide" evidence="2">
    <location>
        <begin position="1"/>
        <end position="25"/>
    </location>
</feature>